<protein>
    <recommendedName>
        <fullName evidence="1">ISXO2-like transposase domain-containing protein</fullName>
    </recommendedName>
</protein>
<organism evidence="2 3">
    <name type="scientific">Periplaneta americana</name>
    <name type="common">American cockroach</name>
    <name type="synonym">Blatta americana</name>
    <dbReference type="NCBI Taxonomy" id="6978"/>
    <lineage>
        <taxon>Eukaryota</taxon>
        <taxon>Metazoa</taxon>
        <taxon>Ecdysozoa</taxon>
        <taxon>Arthropoda</taxon>
        <taxon>Hexapoda</taxon>
        <taxon>Insecta</taxon>
        <taxon>Pterygota</taxon>
        <taxon>Neoptera</taxon>
        <taxon>Polyneoptera</taxon>
        <taxon>Dictyoptera</taxon>
        <taxon>Blattodea</taxon>
        <taxon>Blattoidea</taxon>
        <taxon>Blattidae</taxon>
        <taxon>Blattinae</taxon>
        <taxon>Periplaneta</taxon>
    </lineage>
</organism>
<gene>
    <name evidence="2" type="ORF">ANN_10956</name>
</gene>
<proteinExistence type="predicted"/>
<dbReference type="Pfam" id="PF12762">
    <property type="entry name" value="DDE_Tnp_IS1595"/>
    <property type="match status" value="1"/>
</dbReference>
<dbReference type="SMART" id="SM01126">
    <property type="entry name" value="DDE_Tnp_IS1595"/>
    <property type="match status" value="1"/>
</dbReference>
<accession>A0ABQ8T528</accession>
<dbReference type="InterPro" id="IPR024445">
    <property type="entry name" value="Tnp_ISXO2-like"/>
</dbReference>
<reference evidence="2 3" key="1">
    <citation type="journal article" date="2022" name="Allergy">
        <title>Genome assembly and annotation of Periplaneta americana reveal a comprehensive cockroach allergen profile.</title>
        <authorList>
            <person name="Wang L."/>
            <person name="Xiong Q."/>
            <person name="Saelim N."/>
            <person name="Wang L."/>
            <person name="Nong W."/>
            <person name="Wan A.T."/>
            <person name="Shi M."/>
            <person name="Liu X."/>
            <person name="Cao Q."/>
            <person name="Hui J.H.L."/>
            <person name="Sookrung N."/>
            <person name="Leung T.F."/>
            <person name="Tungtrongchitr A."/>
            <person name="Tsui S.K.W."/>
        </authorList>
    </citation>
    <scope>NUCLEOTIDE SEQUENCE [LARGE SCALE GENOMIC DNA]</scope>
    <source>
        <strain evidence="2">PWHHKU_190912</strain>
    </source>
</reference>
<keyword evidence="3" id="KW-1185">Reference proteome</keyword>
<sequence length="317" mass="35413">MVIRGEKFAPALGIEPRRDSVQCCGLNFGVAQWLQHLEIVNNKIVVREPKDSGNDGAGSNNTGGDCKIVIVNNHSKVVFCGMQLESFDFYRSEAANSGNRVAQVSGISHKIVSLKGAEPFFPATKKALVILLAQPRTASTVERSFSSLRSRGVRCNFCVDSLDRPRIGGPNHIVEIDECKIGRGKFEAGRIVEGSWVLDVIDLETKEVRLEICPNNDKDSLFRLIWKHVAAQTTIMTDCWKRYEGLDVNNFRHLTVNHILNFVDPESGACTNLIENAWRGLKLCFHYCNCAGIMRGKQQFPLLQLHRNNERQTTVAS</sequence>
<evidence type="ECO:0000313" key="3">
    <source>
        <dbReference type="Proteomes" id="UP001148838"/>
    </source>
</evidence>
<dbReference type="InterPro" id="IPR053164">
    <property type="entry name" value="IS1016-like_transposase"/>
</dbReference>
<comment type="caution">
    <text evidence="2">The sequence shown here is derived from an EMBL/GenBank/DDBJ whole genome shotgun (WGS) entry which is preliminary data.</text>
</comment>
<feature type="domain" description="ISXO2-like transposase" evidence="1">
    <location>
        <begin position="166"/>
        <end position="288"/>
    </location>
</feature>
<dbReference type="PANTHER" id="PTHR47163">
    <property type="entry name" value="DDE_TNP_IS1595 DOMAIN-CONTAINING PROTEIN"/>
    <property type="match status" value="1"/>
</dbReference>
<evidence type="ECO:0000313" key="2">
    <source>
        <dbReference type="EMBL" id="KAJ4441106.1"/>
    </source>
</evidence>
<dbReference type="Proteomes" id="UP001148838">
    <property type="component" value="Unassembled WGS sequence"/>
</dbReference>
<evidence type="ECO:0000259" key="1">
    <source>
        <dbReference type="SMART" id="SM01126"/>
    </source>
</evidence>
<dbReference type="EMBL" id="JAJSOF020000015">
    <property type="protein sequence ID" value="KAJ4441106.1"/>
    <property type="molecule type" value="Genomic_DNA"/>
</dbReference>
<dbReference type="PANTHER" id="PTHR47163:SF2">
    <property type="entry name" value="SI:DKEY-17M8.2"/>
    <property type="match status" value="1"/>
</dbReference>
<name>A0ABQ8T528_PERAM</name>